<dbReference type="CDD" id="cd03024">
    <property type="entry name" value="DsbA_FrnE"/>
    <property type="match status" value="1"/>
</dbReference>
<gene>
    <name evidence="2" type="ORF">TAPDE_005425</name>
</gene>
<dbReference type="PANTHER" id="PTHR13887">
    <property type="entry name" value="GLUTATHIONE S-TRANSFERASE KAPPA"/>
    <property type="match status" value="1"/>
</dbReference>
<dbReference type="GO" id="GO:0016491">
    <property type="term" value="F:oxidoreductase activity"/>
    <property type="evidence" value="ECO:0007669"/>
    <property type="project" value="InterPro"/>
</dbReference>
<dbReference type="AlphaFoldDB" id="R4XNQ3"/>
<dbReference type="EMBL" id="CAHR02000332">
    <property type="protein sequence ID" value="CCG84876.1"/>
    <property type="molecule type" value="Genomic_DNA"/>
</dbReference>
<dbReference type="PANTHER" id="PTHR13887:SF41">
    <property type="entry name" value="THIOREDOXIN SUPERFAMILY PROTEIN"/>
    <property type="match status" value="1"/>
</dbReference>
<protein>
    <recommendedName>
        <fullName evidence="1">DSBA-like thioredoxin domain-containing protein</fullName>
    </recommendedName>
</protein>
<reference evidence="2 3" key="1">
    <citation type="journal article" date="2013" name="MBio">
        <title>Genome sequencing of the plant pathogen Taphrina deformans, the causal agent of peach leaf curl.</title>
        <authorList>
            <person name="Cisse O.H."/>
            <person name="Almeida J.M.G.C.F."/>
            <person name="Fonseca A."/>
            <person name="Kumar A.A."/>
            <person name="Salojaervi J."/>
            <person name="Overmyer K."/>
            <person name="Hauser P.M."/>
            <person name="Pagni M."/>
        </authorList>
    </citation>
    <scope>NUCLEOTIDE SEQUENCE [LARGE SCALE GENOMIC DNA]</scope>
    <source>
        <strain evidence="3">PYCC 5710 / ATCC 11124 / CBS 356.35 / IMI 108563 / JCM 9778 / NBRC 8474</strain>
    </source>
</reference>
<dbReference type="InterPro" id="IPR001853">
    <property type="entry name" value="DSBA-like_thioredoxin_dom"/>
</dbReference>
<dbReference type="Pfam" id="PF01323">
    <property type="entry name" value="DSBA"/>
    <property type="match status" value="1"/>
</dbReference>
<keyword evidence="3" id="KW-1185">Reference proteome</keyword>
<organism evidence="2 3">
    <name type="scientific">Taphrina deformans (strain PYCC 5710 / ATCC 11124 / CBS 356.35 / IMI 108563 / JCM 9778 / NBRC 8474)</name>
    <name type="common">Peach leaf curl fungus</name>
    <name type="synonym">Lalaria deformans</name>
    <dbReference type="NCBI Taxonomy" id="1097556"/>
    <lineage>
        <taxon>Eukaryota</taxon>
        <taxon>Fungi</taxon>
        <taxon>Dikarya</taxon>
        <taxon>Ascomycota</taxon>
        <taxon>Taphrinomycotina</taxon>
        <taxon>Taphrinomycetes</taxon>
        <taxon>Taphrinales</taxon>
        <taxon>Taphrinaceae</taxon>
        <taxon>Taphrina</taxon>
    </lineage>
</organism>
<proteinExistence type="predicted"/>
<dbReference type="Proteomes" id="UP000013776">
    <property type="component" value="Unassembled WGS sequence"/>
</dbReference>
<feature type="domain" description="DSBA-like thioredoxin" evidence="1">
    <location>
        <begin position="8"/>
        <end position="212"/>
    </location>
</feature>
<dbReference type="SUPFAM" id="SSF52833">
    <property type="entry name" value="Thioredoxin-like"/>
    <property type="match status" value="1"/>
</dbReference>
<evidence type="ECO:0000313" key="2">
    <source>
        <dbReference type="EMBL" id="CCG84876.1"/>
    </source>
</evidence>
<dbReference type="eggNOG" id="ENOG502QTH7">
    <property type="taxonomic scope" value="Eukaryota"/>
</dbReference>
<comment type="caution">
    <text evidence="2">The sequence shown here is derived from an EMBL/GenBank/DDBJ whole genome shotgun (WGS) entry which is preliminary data.</text>
</comment>
<dbReference type="InterPro" id="IPR036249">
    <property type="entry name" value="Thioredoxin-like_sf"/>
</dbReference>
<evidence type="ECO:0000313" key="3">
    <source>
        <dbReference type="Proteomes" id="UP000013776"/>
    </source>
</evidence>
<accession>R4XNQ3</accession>
<dbReference type="VEuPathDB" id="FungiDB:TAPDE_005425"/>
<dbReference type="OrthoDB" id="1930760at2759"/>
<sequence>MAASTILVDIVSDTICPFCFIGKRRLEAAIERFRSASSAHAEVQFDIRWHPFYLGPPDSPVMSKMQRYREKFGAARTEQMIPYMKSIGAKDGIAFSYEGPIGPTYLSHRVLQYVQEQERDRTDHTVEALFRSYFEASGNIFTKESLLHILQEAKVKLDWTKLETFLDDPSGREQIDREVLQAQMKRINGVPDFTINKEYHINGAQEVEVFVDIFDKIMKKQGQ</sequence>
<name>R4XNQ3_TAPDE</name>
<evidence type="ECO:0000259" key="1">
    <source>
        <dbReference type="Pfam" id="PF01323"/>
    </source>
</evidence>
<dbReference type="Gene3D" id="3.40.30.10">
    <property type="entry name" value="Glutaredoxin"/>
    <property type="match status" value="1"/>
</dbReference>